<keyword evidence="3 8" id="KW-0597">Phosphoprotein</keyword>
<dbReference type="PANTHER" id="PTHR43547">
    <property type="entry name" value="TWO-COMPONENT HISTIDINE KINASE"/>
    <property type="match status" value="1"/>
</dbReference>
<evidence type="ECO:0000256" key="10">
    <source>
        <dbReference type="SAM" id="Phobius"/>
    </source>
</evidence>
<evidence type="ECO:0000256" key="9">
    <source>
        <dbReference type="SAM" id="Coils"/>
    </source>
</evidence>
<dbReference type="GO" id="GO:0043565">
    <property type="term" value="F:sequence-specific DNA binding"/>
    <property type="evidence" value="ECO:0007669"/>
    <property type="project" value="InterPro"/>
</dbReference>
<keyword evidence="10" id="KW-0472">Membrane</keyword>
<keyword evidence="9" id="KW-0175">Coiled coil</keyword>
<evidence type="ECO:0000256" key="6">
    <source>
        <dbReference type="ARBA" id="ARBA00023015"/>
    </source>
</evidence>
<dbReference type="FunFam" id="3.30.565.10:FF:000006">
    <property type="entry name" value="Sensor histidine kinase WalK"/>
    <property type="match status" value="1"/>
</dbReference>
<dbReference type="Pfam" id="PF00512">
    <property type="entry name" value="HisKA"/>
    <property type="match status" value="1"/>
</dbReference>
<comment type="catalytic activity">
    <reaction evidence="1">
        <text>ATP + protein L-histidine = ADP + protein N-phospho-L-histidine.</text>
        <dbReference type="EC" id="2.7.13.3"/>
    </reaction>
</comment>
<keyword evidence="4" id="KW-0808">Transferase</keyword>
<feature type="domain" description="Response regulatory" evidence="14">
    <location>
        <begin position="1064"/>
        <end position="1179"/>
    </location>
</feature>
<sequence length="1314" mass="149785">MRKLLLLIVCLLGILTSEAKSDFSFRNLTMNDGLTANAVRNIVQDRNGYIWFGTDNGLCRYDGRRVLPFRINELGLNQYISALQVADEGLFVGTSIGVFYIDYQCHTFEKLPMGIRTTVTSFAMDKEGALWISTMGQGVWQYNIKSRQHKQYPIHTAGNVVAQVLVDNNNQIWTVTNWGAPYVQRLNRLHNQFEPVSLNFPAAYSALSMLQTRDGRYWLGTWEQGLLLMHGDGQLEQVLDLQRTKVGWHIHTLFELNDGRICIGCDDGLIILNPKTGDWRKFDDRFVYAITSDTEGGMWIGTFYNGVRYISPVGKRFEGFSMADGLPGNVISRFCEDRQGRIWIASDDGGLMCYLPKEQRFSDYPHQDILRKHNVHALCLSGNELWVGTYTNGVQVMNLETGQLHQYTQTSSPNSLDNSSCYALYSDERGWIWVGTMEGLNLYNRTKNQFERIANLNAMVIDIDKDRAGNLWISTQGNGLWKYHIATKKLKQYKHEDADKQSLPDNQVNCCLVDEAGKLWVGTLDGLCSYNPRTDDFTYVELDVPNHDVMGIIEDQGALWLSTERGIVRFEPGSGEVDSEKHPLTQPQTQRFTRHDGLVSEQFQPNACLKTKDGCIYFGSTTGFNSFYPYQIKTNSVMPPVYVTSLEILNCEERNADGLPIDLTLTKQITIGYSDSKMVTLSFASLSYCSPEKIQYAYMLEGFDRDWNYVGNQNRATYTNLPAGTYTFRVKATNNDGIWSDNEAELKIIVHPPFWWSWYAKLLYLVLMVMAVYYYVQLRLKRAGRQHQRELQLLNEQKEKEVREARLNFFTMIAHEIRTPVSLIIGPLEKMLKHGTPSDDLKVIDRNAHRLLELVNQLLDFRKVEQQSLVMHFATHNIYQLMVSVSERFAPTFEQNGKHFTVEYPSEHFTAIVDKEAIIKTISNLLTNANKYTKDQVRLSCSEDPDGEHLRISVSDNGVGIRQVDQERIFQPFFQAEGNQPGTGIGLNIVKNIVTQHHGTISVDSEIGKGSTFTIILPVIQTVTEPIEPANPSEPKAIDDHTAPAQSSNTTINYQQSTVNNQQSMLIVDDSEDMRQFLENNFKDKYHIITAGDGIEALHLLQQHQVSIIISDWMMPRMDGAEFCRRVRQNPLTSHIPFVMLTAKTDDNSKVKGMDVGADAYIEKPFSVQYLEACIRNILQIRRQLMEKFSTQPLEPVTEIAQNSTDNEFLKKMNQIIEENFSNSELNVDFLAERLNISRSGLFAKIRTLADVTPNEMIQIVRLKRAAQLLHEGGHMVSEVGYMVGFTNPSYFSKCFQKQFGIRPAEYMKSNGKN</sequence>
<dbReference type="Pfam" id="PF12833">
    <property type="entry name" value="HTH_18"/>
    <property type="match status" value="1"/>
</dbReference>
<evidence type="ECO:0000313" key="15">
    <source>
        <dbReference type="EMBL" id="GJG32683.1"/>
    </source>
</evidence>
<dbReference type="Pfam" id="PF00072">
    <property type="entry name" value="Response_reg"/>
    <property type="match status" value="1"/>
</dbReference>
<dbReference type="Pfam" id="PF07495">
    <property type="entry name" value="Y_Y_Y"/>
    <property type="match status" value="1"/>
</dbReference>
<dbReference type="GO" id="GO:0000155">
    <property type="term" value="F:phosphorelay sensor kinase activity"/>
    <property type="evidence" value="ECO:0007669"/>
    <property type="project" value="InterPro"/>
</dbReference>
<keyword evidence="5 15" id="KW-0418">Kinase</keyword>
<dbReference type="InterPro" id="IPR004358">
    <property type="entry name" value="Sig_transdc_His_kin-like_C"/>
</dbReference>
<feature type="domain" description="Histidine kinase" evidence="13">
    <location>
        <begin position="812"/>
        <end position="1021"/>
    </location>
</feature>
<evidence type="ECO:0000256" key="5">
    <source>
        <dbReference type="ARBA" id="ARBA00022777"/>
    </source>
</evidence>
<dbReference type="SUPFAM" id="SSF47384">
    <property type="entry name" value="Homodimeric domain of signal transducing histidine kinase"/>
    <property type="match status" value="1"/>
</dbReference>
<evidence type="ECO:0000256" key="11">
    <source>
        <dbReference type="SAM" id="SignalP"/>
    </source>
</evidence>
<keyword evidence="6" id="KW-0805">Transcription regulation</keyword>
<dbReference type="EC" id="2.7.13.3" evidence="2"/>
<dbReference type="SMART" id="SM00448">
    <property type="entry name" value="REC"/>
    <property type="match status" value="1"/>
</dbReference>
<keyword evidence="7" id="KW-0804">Transcription</keyword>
<dbReference type="PROSITE" id="PS50110">
    <property type="entry name" value="RESPONSE_REGULATORY"/>
    <property type="match status" value="1"/>
</dbReference>
<evidence type="ECO:0000259" key="14">
    <source>
        <dbReference type="PROSITE" id="PS50110"/>
    </source>
</evidence>
<dbReference type="PANTHER" id="PTHR43547:SF2">
    <property type="entry name" value="HYBRID SIGNAL TRANSDUCTION HISTIDINE KINASE C"/>
    <property type="match status" value="1"/>
</dbReference>
<dbReference type="InterPro" id="IPR011123">
    <property type="entry name" value="Y_Y_Y"/>
</dbReference>
<organism evidence="15 16">
    <name type="scientific">Xylanibacter ruminicola</name>
    <name type="common">Prevotella ruminicola</name>
    <dbReference type="NCBI Taxonomy" id="839"/>
    <lineage>
        <taxon>Bacteria</taxon>
        <taxon>Pseudomonadati</taxon>
        <taxon>Bacteroidota</taxon>
        <taxon>Bacteroidia</taxon>
        <taxon>Bacteroidales</taxon>
        <taxon>Prevotellaceae</taxon>
        <taxon>Xylanibacter</taxon>
    </lineage>
</organism>
<reference evidence="15" key="1">
    <citation type="submission" date="2021-08" db="EMBL/GenBank/DDBJ databases">
        <title>Prevotella lacticifex sp. nov., isolated from rumen of cow.</title>
        <authorList>
            <person name="Shinkai T."/>
            <person name="Ikeyama N."/>
            <person name="Kumagai M."/>
            <person name="Ohmori H."/>
            <person name="Sakamoto M."/>
            <person name="Ohkuma M."/>
            <person name="Mitsumori M."/>
        </authorList>
    </citation>
    <scope>NUCLEOTIDE SEQUENCE</scope>
    <source>
        <strain evidence="15">JCM 8259</strain>
    </source>
</reference>
<protein>
    <recommendedName>
        <fullName evidence="2">histidine kinase</fullName>
        <ecNumber evidence="2">2.7.13.3</ecNumber>
    </recommendedName>
</protein>
<dbReference type="PROSITE" id="PS50109">
    <property type="entry name" value="HIS_KIN"/>
    <property type="match status" value="1"/>
</dbReference>
<dbReference type="RefSeq" id="WP_013064163.1">
    <property type="nucleotide sequence ID" value="NZ_BPTT01000001.1"/>
</dbReference>
<dbReference type="InterPro" id="IPR003594">
    <property type="entry name" value="HATPase_dom"/>
</dbReference>
<evidence type="ECO:0000256" key="1">
    <source>
        <dbReference type="ARBA" id="ARBA00000085"/>
    </source>
</evidence>
<dbReference type="Pfam" id="PF07494">
    <property type="entry name" value="Reg_prop"/>
    <property type="match status" value="3"/>
</dbReference>
<gene>
    <name evidence="15" type="ORF">PRMUPPPA20_07920</name>
</gene>
<feature type="modified residue" description="4-aspartylphosphate" evidence="8">
    <location>
        <position position="1112"/>
    </location>
</feature>
<dbReference type="InterPro" id="IPR013783">
    <property type="entry name" value="Ig-like_fold"/>
</dbReference>
<dbReference type="FunFam" id="2.60.40.10:FF:000791">
    <property type="entry name" value="Two-component system sensor histidine kinase/response regulator"/>
    <property type="match status" value="1"/>
</dbReference>
<feature type="chain" id="PRO_5041422177" description="histidine kinase" evidence="11">
    <location>
        <begin position="20"/>
        <end position="1314"/>
    </location>
</feature>
<dbReference type="Gene3D" id="3.30.565.10">
    <property type="entry name" value="Histidine kinase-like ATPase, C-terminal domain"/>
    <property type="match status" value="1"/>
</dbReference>
<dbReference type="InterPro" id="IPR009057">
    <property type="entry name" value="Homeodomain-like_sf"/>
</dbReference>
<feature type="transmembrane region" description="Helical" evidence="10">
    <location>
        <begin position="755"/>
        <end position="776"/>
    </location>
</feature>
<dbReference type="GO" id="GO:0003700">
    <property type="term" value="F:DNA-binding transcription factor activity"/>
    <property type="evidence" value="ECO:0007669"/>
    <property type="project" value="InterPro"/>
</dbReference>
<feature type="signal peptide" evidence="11">
    <location>
        <begin position="1"/>
        <end position="19"/>
    </location>
</feature>
<dbReference type="InterPro" id="IPR003661">
    <property type="entry name" value="HisK_dim/P_dom"/>
</dbReference>
<dbReference type="InterPro" id="IPR018060">
    <property type="entry name" value="HTH_AraC"/>
</dbReference>
<dbReference type="SUPFAM" id="SSF46689">
    <property type="entry name" value="Homeodomain-like"/>
    <property type="match status" value="1"/>
</dbReference>
<dbReference type="FunFam" id="1.10.287.130:FF:000045">
    <property type="entry name" value="Two-component system sensor histidine kinase/response regulator"/>
    <property type="match status" value="1"/>
</dbReference>
<dbReference type="InterPro" id="IPR001789">
    <property type="entry name" value="Sig_transdc_resp-reg_receiver"/>
</dbReference>
<evidence type="ECO:0000256" key="3">
    <source>
        <dbReference type="ARBA" id="ARBA00022553"/>
    </source>
</evidence>
<dbReference type="Gene3D" id="1.10.10.60">
    <property type="entry name" value="Homeodomain-like"/>
    <property type="match status" value="1"/>
</dbReference>
<dbReference type="Gene3D" id="3.40.50.2300">
    <property type="match status" value="1"/>
</dbReference>
<name>A0AA37I0Q5_XYLRU</name>
<dbReference type="CDD" id="cd00082">
    <property type="entry name" value="HisKA"/>
    <property type="match status" value="1"/>
</dbReference>
<evidence type="ECO:0000259" key="13">
    <source>
        <dbReference type="PROSITE" id="PS50109"/>
    </source>
</evidence>
<keyword evidence="10" id="KW-0812">Transmembrane</keyword>
<dbReference type="Pfam" id="PF02518">
    <property type="entry name" value="HATPase_c"/>
    <property type="match status" value="1"/>
</dbReference>
<evidence type="ECO:0000313" key="16">
    <source>
        <dbReference type="Proteomes" id="UP000887097"/>
    </source>
</evidence>
<dbReference type="SUPFAM" id="SSF55874">
    <property type="entry name" value="ATPase domain of HSP90 chaperone/DNA topoisomerase II/histidine kinase"/>
    <property type="match status" value="1"/>
</dbReference>
<dbReference type="InterPro" id="IPR011110">
    <property type="entry name" value="Reg_prop"/>
</dbReference>
<feature type="domain" description="HTH araC/xylS-type" evidence="12">
    <location>
        <begin position="1211"/>
        <end position="1310"/>
    </location>
</feature>
<evidence type="ECO:0000256" key="7">
    <source>
        <dbReference type="ARBA" id="ARBA00023163"/>
    </source>
</evidence>
<evidence type="ECO:0000256" key="2">
    <source>
        <dbReference type="ARBA" id="ARBA00012438"/>
    </source>
</evidence>
<evidence type="ECO:0000259" key="12">
    <source>
        <dbReference type="PROSITE" id="PS01124"/>
    </source>
</evidence>
<dbReference type="SUPFAM" id="SSF63829">
    <property type="entry name" value="Calcium-dependent phosphotriesterase"/>
    <property type="match status" value="3"/>
</dbReference>
<dbReference type="CDD" id="cd17574">
    <property type="entry name" value="REC_OmpR"/>
    <property type="match status" value="1"/>
</dbReference>
<dbReference type="GeneID" id="31499830"/>
<keyword evidence="10" id="KW-1133">Transmembrane helix</keyword>
<dbReference type="OMA" id="IVKNTMD"/>
<evidence type="ECO:0000256" key="4">
    <source>
        <dbReference type="ARBA" id="ARBA00022679"/>
    </source>
</evidence>
<dbReference type="SMART" id="SM00342">
    <property type="entry name" value="HTH_ARAC"/>
    <property type="match status" value="1"/>
</dbReference>
<dbReference type="SUPFAM" id="SSF52172">
    <property type="entry name" value="CheY-like"/>
    <property type="match status" value="1"/>
</dbReference>
<keyword evidence="11" id="KW-0732">Signal</keyword>
<dbReference type="InterPro" id="IPR011006">
    <property type="entry name" value="CheY-like_superfamily"/>
</dbReference>
<dbReference type="Proteomes" id="UP000887097">
    <property type="component" value="Unassembled WGS sequence"/>
</dbReference>
<dbReference type="PRINTS" id="PR00344">
    <property type="entry name" value="BCTRLSENSOR"/>
</dbReference>
<evidence type="ECO:0000256" key="8">
    <source>
        <dbReference type="PROSITE-ProRule" id="PRU00169"/>
    </source>
</evidence>
<comment type="caution">
    <text evidence="15">The sequence shown here is derived from an EMBL/GenBank/DDBJ whole genome shotgun (WGS) entry which is preliminary data.</text>
</comment>
<dbReference type="Gene3D" id="1.10.287.130">
    <property type="match status" value="1"/>
</dbReference>
<proteinExistence type="predicted"/>
<dbReference type="SMART" id="SM00387">
    <property type="entry name" value="HATPase_c"/>
    <property type="match status" value="1"/>
</dbReference>
<dbReference type="InterPro" id="IPR015943">
    <property type="entry name" value="WD40/YVTN_repeat-like_dom_sf"/>
</dbReference>
<dbReference type="InterPro" id="IPR036890">
    <property type="entry name" value="HATPase_C_sf"/>
</dbReference>
<dbReference type="InterPro" id="IPR036097">
    <property type="entry name" value="HisK_dim/P_sf"/>
</dbReference>
<dbReference type="Gene3D" id="2.130.10.10">
    <property type="entry name" value="YVTN repeat-like/Quinoprotein amine dehydrogenase"/>
    <property type="match status" value="2"/>
</dbReference>
<dbReference type="CDD" id="cd00146">
    <property type="entry name" value="PKD"/>
    <property type="match status" value="1"/>
</dbReference>
<dbReference type="InterPro" id="IPR005467">
    <property type="entry name" value="His_kinase_dom"/>
</dbReference>
<dbReference type="EMBL" id="BPTT01000001">
    <property type="protein sequence ID" value="GJG32683.1"/>
    <property type="molecule type" value="Genomic_DNA"/>
</dbReference>
<feature type="coiled-coil region" evidence="9">
    <location>
        <begin position="780"/>
        <end position="808"/>
    </location>
</feature>
<dbReference type="Gene3D" id="2.60.40.10">
    <property type="entry name" value="Immunoglobulins"/>
    <property type="match status" value="1"/>
</dbReference>
<dbReference type="SMART" id="SM00388">
    <property type="entry name" value="HisKA"/>
    <property type="match status" value="1"/>
</dbReference>
<accession>A0AA37I0Q5</accession>
<dbReference type="PROSITE" id="PS01124">
    <property type="entry name" value="HTH_ARAC_FAMILY_2"/>
    <property type="match status" value="1"/>
</dbReference>